<gene>
    <name evidence="2" type="ORF">NDU88_000274</name>
</gene>
<evidence type="ECO:0000256" key="1">
    <source>
        <dbReference type="SAM" id="Phobius"/>
    </source>
</evidence>
<dbReference type="EMBL" id="JANPWB010000004">
    <property type="protein sequence ID" value="KAJ1190957.1"/>
    <property type="molecule type" value="Genomic_DNA"/>
</dbReference>
<evidence type="ECO:0000313" key="3">
    <source>
        <dbReference type="Proteomes" id="UP001066276"/>
    </source>
</evidence>
<feature type="transmembrane region" description="Helical" evidence="1">
    <location>
        <begin position="33"/>
        <end position="53"/>
    </location>
</feature>
<protein>
    <submittedName>
        <fullName evidence="2">Uncharacterized protein</fullName>
    </submittedName>
</protein>
<sequence>MAAVATTMVPTMVSAVATVMAEEVVALVVSDDVIVLAVAVDYAVMVAVVHGVVKGVDFAVIAAMDAYVLPSGVAALVTNMILIVIPCITDYGVVTSDVATVVTAAVAGLGPIVVAHFVSYLVLVVAVAPAPVTTIAKTVVPGLLVAIDAYVKAVMATLGITVDAA</sequence>
<keyword evidence="3" id="KW-1185">Reference proteome</keyword>
<keyword evidence="1" id="KW-1133">Transmembrane helix</keyword>
<reference evidence="2" key="1">
    <citation type="journal article" date="2022" name="bioRxiv">
        <title>Sequencing and chromosome-scale assembly of the giantPleurodeles waltlgenome.</title>
        <authorList>
            <person name="Brown T."/>
            <person name="Elewa A."/>
            <person name="Iarovenko S."/>
            <person name="Subramanian E."/>
            <person name="Araus A.J."/>
            <person name="Petzold A."/>
            <person name="Susuki M."/>
            <person name="Suzuki K.-i.T."/>
            <person name="Hayashi T."/>
            <person name="Toyoda A."/>
            <person name="Oliveira C."/>
            <person name="Osipova E."/>
            <person name="Leigh N.D."/>
            <person name="Simon A."/>
            <person name="Yun M.H."/>
        </authorList>
    </citation>
    <scope>NUCLEOTIDE SEQUENCE</scope>
    <source>
        <strain evidence="2">20211129_DDA</strain>
        <tissue evidence="2">Liver</tissue>
    </source>
</reference>
<accession>A0AAV7UPI2</accession>
<evidence type="ECO:0000313" key="2">
    <source>
        <dbReference type="EMBL" id="KAJ1190957.1"/>
    </source>
</evidence>
<dbReference type="AlphaFoldDB" id="A0AAV7UPI2"/>
<feature type="transmembrane region" description="Helical" evidence="1">
    <location>
        <begin position="105"/>
        <end position="128"/>
    </location>
</feature>
<keyword evidence="1" id="KW-0472">Membrane</keyword>
<feature type="transmembrane region" description="Helical" evidence="1">
    <location>
        <begin position="65"/>
        <end position="85"/>
    </location>
</feature>
<organism evidence="2 3">
    <name type="scientific">Pleurodeles waltl</name>
    <name type="common">Iberian ribbed newt</name>
    <dbReference type="NCBI Taxonomy" id="8319"/>
    <lineage>
        <taxon>Eukaryota</taxon>
        <taxon>Metazoa</taxon>
        <taxon>Chordata</taxon>
        <taxon>Craniata</taxon>
        <taxon>Vertebrata</taxon>
        <taxon>Euteleostomi</taxon>
        <taxon>Amphibia</taxon>
        <taxon>Batrachia</taxon>
        <taxon>Caudata</taxon>
        <taxon>Salamandroidea</taxon>
        <taxon>Salamandridae</taxon>
        <taxon>Pleurodelinae</taxon>
        <taxon>Pleurodeles</taxon>
    </lineage>
</organism>
<comment type="caution">
    <text evidence="2">The sequence shown here is derived from an EMBL/GenBank/DDBJ whole genome shotgun (WGS) entry which is preliminary data.</text>
</comment>
<name>A0AAV7UPI2_PLEWA</name>
<dbReference type="Proteomes" id="UP001066276">
    <property type="component" value="Chromosome 2_2"/>
</dbReference>
<keyword evidence="1" id="KW-0812">Transmembrane</keyword>
<proteinExistence type="predicted"/>